<dbReference type="PANTHER" id="PTHR13774:SF32">
    <property type="entry name" value="ANTISENSE-ENHANCING SEQUENCE 1"/>
    <property type="match status" value="1"/>
</dbReference>
<name>A0A1R3WKX1_9RHOB</name>
<dbReference type="RefSeq" id="WP_076658249.1">
    <property type="nucleotide sequence ID" value="NZ_FTPR01000001.1"/>
</dbReference>
<dbReference type="PIRSF" id="PIRSF016184">
    <property type="entry name" value="PhzC_PhzF"/>
    <property type="match status" value="1"/>
</dbReference>
<sequence length="283" mass="29792">MTDYLVYDVFTDTAFGGNQLAVFPDARGLPEANLQKIAREFNFSEVTFVYPPKDPAHTAKVRIFTPTMEIPFAGHPTIGTAIALRDAGHEGPLTLELGIGPIACDFAGDSAAFTIDAPLTRLATPDPAFVAQALGLEKAAIDLTTHAPVQATIGLPFVLVALRDKGALDACAPSLDHIRQGAETYPASIDFALYAYVRDGNHIDARMFAPLDNIPEDPATGSAAATLAALLTEALGQDLTLDILQGEKMGRPSNISATTRHGSPVAVTIAGQAVRTMQGTLVV</sequence>
<dbReference type="Proteomes" id="UP000186997">
    <property type="component" value="Unassembled WGS sequence"/>
</dbReference>
<dbReference type="EMBL" id="FTPR01000001">
    <property type="protein sequence ID" value="SIT77253.1"/>
    <property type="molecule type" value="Genomic_DNA"/>
</dbReference>
<dbReference type="PANTHER" id="PTHR13774">
    <property type="entry name" value="PHENAZINE BIOSYNTHESIS PROTEIN"/>
    <property type="match status" value="1"/>
</dbReference>
<feature type="active site" evidence="2">
    <location>
        <position position="45"/>
    </location>
</feature>
<protein>
    <submittedName>
        <fullName evidence="3">Trans-2,3-dihydro-3-hydroxyanthranilate isomerase</fullName>
    </submittedName>
</protein>
<comment type="similarity">
    <text evidence="1">Belongs to the PhzF family.</text>
</comment>
<proteinExistence type="inferred from homology"/>
<dbReference type="InterPro" id="IPR003719">
    <property type="entry name" value="Phenazine_PhzF-like"/>
</dbReference>
<keyword evidence="4" id="KW-1185">Reference proteome</keyword>
<dbReference type="SUPFAM" id="SSF54506">
    <property type="entry name" value="Diaminopimelate epimerase-like"/>
    <property type="match status" value="1"/>
</dbReference>
<evidence type="ECO:0000313" key="3">
    <source>
        <dbReference type="EMBL" id="SIT77253.1"/>
    </source>
</evidence>
<dbReference type="Gene3D" id="3.10.310.10">
    <property type="entry name" value="Diaminopimelate Epimerase, Chain A, domain 1"/>
    <property type="match status" value="2"/>
</dbReference>
<reference evidence="4" key="1">
    <citation type="submission" date="2017-01" db="EMBL/GenBank/DDBJ databases">
        <authorList>
            <person name="Varghese N."/>
            <person name="Submissions S."/>
        </authorList>
    </citation>
    <scope>NUCLEOTIDE SEQUENCE [LARGE SCALE GENOMIC DNA]</scope>
    <source>
        <strain evidence="4">DSM 29591</strain>
    </source>
</reference>
<keyword evidence="3" id="KW-0413">Isomerase</keyword>
<evidence type="ECO:0000256" key="1">
    <source>
        <dbReference type="ARBA" id="ARBA00008270"/>
    </source>
</evidence>
<dbReference type="Pfam" id="PF02567">
    <property type="entry name" value="PhzC-PhzF"/>
    <property type="match status" value="1"/>
</dbReference>
<gene>
    <name evidence="3" type="ORF">SAMN05421665_0530</name>
</gene>
<organism evidence="3 4">
    <name type="scientific">Yoonia rosea</name>
    <dbReference type="NCBI Taxonomy" id="287098"/>
    <lineage>
        <taxon>Bacteria</taxon>
        <taxon>Pseudomonadati</taxon>
        <taxon>Pseudomonadota</taxon>
        <taxon>Alphaproteobacteria</taxon>
        <taxon>Rhodobacterales</taxon>
        <taxon>Paracoccaceae</taxon>
        <taxon>Yoonia</taxon>
    </lineage>
</organism>
<evidence type="ECO:0000313" key="4">
    <source>
        <dbReference type="Proteomes" id="UP000186997"/>
    </source>
</evidence>
<dbReference type="NCBIfam" id="TIGR00654">
    <property type="entry name" value="PhzF_family"/>
    <property type="match status" value="1"/>
</dbReference>
<dbReference type="OrthoDB" id="9788221at2"/>
<evidence type="ECO:0000256" key="2">
    <source>
        <dbReference type="PIRSR" id="PIRSR016184-1"/>
    </source>
</evidence>
<dbReference type="GO" id="GO:0005737">
    <property type="term" value="C:cytoplasm"/>
    <property type="evidence" value="ECO:0007669"/>
    <property type="project" value="TreeGrafter"/>
</dbReference>
<accession>A0A1R3WKX1</accession>
<dbReference type="AlphaFoldDB" id="A0A1R3WKX1"/>
<dbReference type="GO" id="GO:0016853">
    <property type="term" value="F:isomerase activity"/>
    <property type="evidence" value="ECO:0007669"/>
    <property type="project" value="UniProtKB-KW"/>
</dbReference>
<dbReference type="STRING" id="287098.SAMN05421665_0530"/>